<dbReference type="Pfam" id="PF10013">
    <property type="entry name" value="DUF2256"/>
    <property type="match status" value="1"/>
</dbReference>
<gene>
    <name evidence="1" type="ORF">HGP31_15135</name>
</gene>
<organism evidence="1 2">
    <name type="scientific">Pseudomonas umsongensis</name>
    <dbReference type="NCBI Taxonomy" id="198618"/>
    <lineage>
        <taxon>Bacteria</taxon>
        <taxon>Pseudomonadati</taxon>
        <taxon>Pseudomonadota</taxon>
        <taxon>Gammaproteobacteria</taxon>
        <taxon>Pseudomonadales</taxon>
        <taxon>Pseudomonadaceae</taxon>
        <taxon>Pseudomonas</taxon>
    </lineage>
</organism>
<proteinExistence type="predicted"/>
<protein>
    <submittedName>
        <fullName evidence="1">DUF2256 domain-containing protein</fullName>
    </submittedName>
</protein>
<accession>A0AAE7A131</accession>
<dbReference type="KEGG" id="pum:HGP31_15135"/>
<dbReference type="Proteomes" id="UP000501367">
    <property type="component" value="Chromosome"/>
</dbReference>
<name>A0AAE7A131_9PSED</name>
<dbReference type="InterPro" id="IPR017136">
    <property type="entry name" value="UCP037205"/>
</dbReference>
<evidence type="ECO:0000313" key="2">
    <source>
        <dbReference type="Proteomes" id="UP000501367"/>
    </source>
</evidence>
<reference evidence="1 2" key="1">
    <citation type="submission" date="2020-04" db="EMBL/GenBank/DDBJ databases">
        <authorList>
            <person name="Yao Y."/>
            <person name="He Z."/>
        </authorList>
    </citation>
    <scope>NUCLEOTIDE SEQUENCE [LARGE SCALE GENOMIC DNA]</scope>
    <source>
        <strain evidence="1 2">CY-1</strain>
    </source>
</reference>
<sequence>MACGLLFTWRKKWAHCREEVRYCPECCHR</sequence>
<dbReference type="EMBL" id="CP051487">
    <property type="protein sequence ID" value="QJC82503.1"/>
    <property type="molecule type" value="Genomic_DNA"/>
</dbReference>
<dbReference type="AlphaFoldDB" id="A0AAE7A131"/>
<evidence type="ECO:0000313" key="1">
    <source>
        <dbReference type="EMBL" id="QJC82503.1"/>
    </source>
</evidence>